<dbReference type="PANTHER" id="PTHR11237:SF4">
    <property type="entry name" value="5-DEMETHOXYUBIQUINONE HYDROXYLASE, MITOCHONDRIAL"/>
    <property type="match status" value="1"/>
</dbReference>
<evidence type="ECO:0000256" key="3">
    <source>
        <dbReference type="ARBA" id="ARBA00022688"/>
    </source>
</evidence>
<comment type="cofactor">
    <cofactor evidence="9">
        <name>Fe cation</name>
        <dbReference type="ChEBI" id="CHEBI:24875"/>
    </cofactor>
    <text evidence="9">Binds 2 iron ions per subunit.</text>
</comment>
<sequence>MEGRRLSQLDHAIINFDSALRTVFGQPRATERASPASGIAEGALSEKERRLSGCLMRVNHAGEVAAQALYQGQALTARLTEIRKAMENAAREENEHLVWCQQRVQELGAHTSYFGLFWYGGSFVIGALAGMAGDKWSLGFVAETERQVVKHLERHLDRISAQDTPSRAILEQMKEDEARHATVALEAGGVELPSSIKALMGATSKVMTRTAYWI</sequence>
<evidence type="ECO:0000313" key="10">
    <source>
        <dbReference type="EMBL" id="ADJ27758.1"/>
    </source>
</evidence>
<evidence type="ECO:0000256" key="7">
    <source>
        <dbReference type="ARBA" id="ARBA00023033"/>
    </source>
</evidence>
<keyword evidence="11" id="KW-1185">Reference proteome</keyword>
<dbReference type="UniPathway" id="UPA00232"/>
<dbReference type="RefSeq" id="WP_013219863.1">
    <property type="nucleotide sequence ID" value="NC_014315.1"/>
</dbReference>
<feature type="binding site" evidence="9">
    <location>
        <position position="177"/>
    </location>
    <ligand>
        <name>Fe cation</name>
        <dbReference type="ChEBI" id="CHEBI:24875"/>
        <label>2</label>
    </ligand>
</feature>
<keyword evidence="5 9" id="KW-0560">Oxidoreductase</keyword>
<dbReference type="Proteomes" id="UP000000393">
    <property type="component" value="Chromosome"/>
</dbReference>
<dbReference type="HAMAP" id="MF_01658">
    <property type="entry name" value="COQ7"/>
    <property type="match status" value="1"/>
</dbReference>
<dbReference type="KEGG" id="nwa:Nwat_0806"/>
<dbReference type="CDD" id="cd01042">
    <property type="entry name" value="DMQH"/>
    <property type="match status" value="1"/>
</dbReference>
<evidence type="ECO:0000256" key="5">
    <source>
        <dbReference type="ARBA" id="ARBA00023002"/>
    </source>
</evidence>
<dbReference type="NCBIfam" id="NF033656">
    <property type="entry name" value="DMQ_monoox_COQ7"/>
    <property type="match status" value="1"/>
</dbReference>
<comment type="subcellular location">
    <subcellularLocation>
        <location evidence="9">Cell membrane</location>
        <topology evidence="9">Peripheral membrane protein</topology>
    </subcellularLocation>
</comment>
<keyword evidence="4 9" id="KW-0479">Metal-binding</keyword>
<proteinExistence type="inferred from homology"/>
<feature type="binding site" evidence="9">
    <location>
        <position position="93"/>
    </location>
    <ligand>
        <name>Fe cation</name>
        <dbReference type="ChEBI" id="CHEBI:24875"/>
        <label>1</label>
    </ligand>
</feature>
<dbReference type="EC" id="1.14.99.60" evidence="9"/>
<dbReference type="SUPFAM" id="SSF47240">
    <property type="entry name" value="Ferritin-like"/>
    <property type="match status" value="1"/>
</dbReference>
<dbReference type="InterPro" id="IPR012347">
    <property type="entry name" value="Ferritin-like"/>
</dbReference>
<dbReference type="PANTHER" id="PTHR11237">
    <property type="entry name" value="COENZYME Q10 BIOSYNTHESIS PROTEIN 7"/>
    <property type="match status" value="1"/>
</dbReference>
<comment type="similarity">
    <text evidence="9">Belongs to the COQ7 family.</text>
</comment>
<evidence type="ECO:0000256" key="8">
    <source>
        <dbReference type="ARBA" id="ARBA00023136"/>
    </source>
</evidence>
<dbReference type="GO" id="GO:0005886">
    <property type="term" value="C:plasma membrane"/>
    <property type="evidence" value="ECO:0007669"/>
    <property type="project" value="UniProtKB-SubCell"/>
</dbReference>
<feature type="binding site" evidence="9">
    <location>
        <position position="145"/>
    </location>
    <ligand>
        <name>Fe cation</name>
        <dbReference type="ChEBI" id="CHEBI:24875"/>
        <label>2</label>
    </ligand>
</feature>
<dbReference type="InterPro" id="IPR009078">
    <property type="entry name" value="Ferritin-like_SF"/>
</dbReference>
<name>D8K461_NITWC</name>
<keyword evidence="10" id="KW-0830">Ubiquinone</keyword>
<dbReference type="InterPro" id="IPR047809">
    <property type="entry name" value="COQ7_proteobact"/>
</dbReference>
<dbReference type="EMBL" id="CP002086">
    <property type="protein sequence ID" value="ADJ27758.1"/>
    <property type="molecule type" value="Genomic_DNA"/>
</dbReference>
<evidence type="ECO:0000313" key="11">
    <source>
        <dbReference type="Proteomes" id="UP000000393"/>
    </source>
</evidence>
<comment type="pathway">
    <text evidence="1 9">Cofactor biosynthesis; ubiquinone biosynthesis.</text>
</comment>
<feature type="binding site" evidence="9">
    <location>
        <position position="96"/>
    </location>
    <ligand>
        <name>Fe cation</name>
        <dbReference type="ChEBI" id="CHEBI:24875"/>
        <label>1</label>
    </ligand>
</feature>
<reference evidence="10 11" key="1">
    <citation type="submission" date="2010-06" db="EMBL/GenBank/DDBJ databases">
        <title>Complete sequence of chromosome of Nitrosococcus watsoni C-113.</title>
        <authorList>
            <consortium name="US DOE Joint Genome Institute"/>
            <person name="Lucas S."/>
            <person name="Copeland A."/>
            <person name="Lapidus A."/>
            <person name="Cheng J.-F."/>
            <person name="Bruce D."/>
            <person name="Goodwin L."/>
            <person name="Pitluck S."/>
            <person name="Malfatti S.A."/>
            <person name="Chain P.S.G."/>
            <person name="Land M."/>
            <person name="Hauser L."/>
            <person name="Kyrpides N."/>
            <person name="Ivanova N."/>
            <person name="Cambell M.A."/>
            <person name="Heidelberg J.F."/>
            <person name="Klotz M.G."/>
            <person name="Woyke T."/>
        </authorList>
    </citation>
    <scope>NUCLEOTIDE SEQUENCE [LARGE SCALE GENOMIC DNA]</scope>
    <source>
        <strain evidence="10 11">C-113</strain>
    </source>
</reference>
<gene>
    <name evidence="9" type="primary">coq7</name>
    <name evidence="10" type="ordered locus">Nwat_0806</name>
</gene>
<dbReference type="eggNOG" id="COG2941">
    <property type="taxonomic scope" value="Bacteria"/>
</dbReference>
<dbReference type="STRING" id="105559.Nwat_0806"/>
<evidence type="ECO:0000256" key="1">
    <source>
        <dbReference type="ARBA" id="ARBA00004749"/>
    </source>
</evidence>
<dbReference type="GO" id="GO:0006744">
    <property type="term" value="P:ubiquinone biosynthetic process"/>
    <property type="evidence" value="ECO:0007669"/>
    <property type="project" value="UniProtKB-UniRule"/>
</dbReference>
<keyword evidence="7 9" id="KW-0503">Monooxygenase</keyword>
<feature type="binding site" evidence="9">
    <location>
        <position position="63"/>
    </location>
    <ligand>
        <name>Fe cation</name>
        <dbReference type="ChEBI" id="CHEBI:24875"/>
        <label>1</label>
    </ligand>
</feature>
<evidence type="ECO:0000256" key="6">
    <source>
        <dbReference type="ARBA" id="ARBA00023004"/>
    </source>
</evidence>
<evidence type="ECO:0000256" key="4">
    <source>
        <dbReference type="ARBA" id="ARBA00022723"/>
    </source>
</evidence>
<dbReference type="HOGENOM" id="CLU_088601_0_0_6"/>
<keyword evidence="3 9" id="KW-0831">Ubiquinone biosynthesis</keyword>
<evidence type="ECO:0000256" key="2">
    <source>
        <dbReference type="ARBA" id="ARBA00022475"/>
    </source>
</evidence>
<dbReference type="Pfam" id="PF03232">
    <property type="entry name" value="COQ7"/>
    <property type="match status" value="1"/>
</dbReference>
<comment type="function">
    <text evidence="9">Catalyzes the hydroxylation of 2-nonaprenyl-3-methyl-6-methoxy-1,4-benzoquinol during ubiquinone biosynthesis.</text>
</comment>
<feature type="binding site" evidence="9">
    <location>
        <position position="93"/>
    </location>
    <ligand>
        <name>Fe cation</name>
        <dbReference type="ChEBI" id="CHEBI:24875"/>
        <label>2</label>
    </ligand>
</feature>
<dbReference type="InterPro" id="IPR011566">
    <property type="entry name" value="Ubq_synth_Coq7"/>
</dbReference>
<feature type="binding site" evidence="9">
    <location>
        <position position="177"/>
    </location>
    <ligand>
        <name>Fe cation</name>
        <dbReference type="ChEBI" id="CHEBI:24875"/>
        <label>1</label>
    </ligand>
</feature>
<keyword evidence="8 9" id="KW-0472">Membrane</keyword>
<dbReference type="OrthoDB" id="5192789at2"/>
<evidence type="ECO:0000256" key="9">
    <source>
        <dbReference type="HAMAP-Rule" id="MF_01658"/>
    </source>
</evidence>
<protein>
    <recommendedName>
        <fullName evidence="9">3-demethoxyubiquinol 3-hydroxylase</fullName>
        <shortName evidence="9">DMQ hydroxylase</shortName>
        <ecNumber evidence="9">1.14.99.60</ecNumber>
    </recommendedName>
    <alternativeName>
        <fullName evidence="9">2-nonaprenyl-3-methyl-6-methoxy-1,4-benzoquinol hydroxylase</fullName>
    </alternativeName>
</protein>
<dbReference type="AlphaFoldDB" id="D8K461"/>
<dbReference type="GO" id="GO:0046872">
    <property type="term" value="F:metal ion binding"/>
    <property type="evidence" value="ECO:0007669"/>
    <property type="project" value="UniProtKB-KW"/>
</dbReference>
<comment type="catalytic activity">
    <reaction evidence="9">
        <text>a 5-methoxy-2-methyl-3-(all-trans-polyprenyl)benzene-1,4-diol + AH2 + O2 = a 3-demethylubiquinol + A + H2O</text>
        <dbReference type="Rhea" id="RHEA:50908"/>
        <dbReference type="Rhea" id="RHEA-COMP:10859"/>
        <dbReference type="Rhea" id="RHEA-COMP:10914"/>
        <dbReference type="ChEBI" id="CHEBI:13193"/>
        <dbReference type="ChEBI" id="CHEBI:15377"/>
        <dbReference type="ChEBI" id="CHEBI:15379"/>
        <dbReference type="ChEBI" id="CHEBI:17499"/>
        <dbReference type="ChEBI" id="CHEBI:84167"/>
        <dbReference type="ChEBI" id="CHEBI:84422"/>
        <dbReference type="EC" id="1.14.99.60"/>
    </reaction>
</comment>
<keyword evidence="6 9" id="KW-0408">Iron</keyword>
<accession>D8K461</accession>
<feature type="binding site" evidence="9">
    <location>
        <position position="180"/>
    </location>
    <ligand>
        <name>Fe cation</name>
        <dbReference type="ChEBI" id="CHEBI:24875"/>
        <label>2</label>
    </ligand>
</feature>
<dbReference type="GO" id="GO:0008682">
    <property type="term" value="F:3-demethoxyubiquinol 3-hydroxylase activity"/>
    <property type="evidence" value="ECO:0007669"/>
    <property type="project" value="UniProtKB-EC"/>
</dbReference>
<keyword evidence="2 9" id="KW-1003">Cell membrane</keyword>
<dbReference type="Gene3D" id="1.20.1260.10">
    <property type="match status" value="1"/>
</dbReference>
<organism evidence="10 11">
    <name type="scientific">Nitrosococcus watsoni (strain C-113)</name>
    <dbReference type="NCBI Taxonomy" id="105559"/>
    <lineage>
        <taxon>Bacteria</taxon>
        <taxon>Pseudomonadati</taxon>
        <taxon>Pseudomonadota</taxon>
        <taxon>Gammaproteobacteria</taxon>
        <taxon>Chromatiales</taxon>
        <taxon>Chromatiaceae</taxon>
        <taxon>Nitrosococcus</taxon>
    </lineage>
</organism>